<dbReference type="PANTHER" id="PTHR45776:SF5">
    <property type="entry name" value="TRANSCRIPTION FACTOR EB"/>
    <property type="match status" value="1"/>
</dbReference>
<evidence type="ECO:0000256" key="5">
    <source>
        <dbReference type="ARBA" id="ARBA00023125"/>
    </source>
</evidence>
<dbReference type="SMART" id="SM00353">
    <property type="entry name" value="HLH"/>
    <property type="match status" value="1"/>
</dbReference>
<dbReference type="InterPro" id="IPR036638">
    <property type="entry name" value="HLH_DNA-bd_sf"/>
</dbReference>
<feature type="region of interest" description="Disordered" evidence="9">
    <location>
        <begin position="376"/>
        <end position="431"/>
    </location>
</feature>
<evidence type="ECO:0000313" key="12">
    <source>
        <dbReference type="Proteomes" id="UP000694428"/>
    </source>
</evidence>
<proteinExistence type="inferred from homology"/>
<dbReference type="Gene3D" id="4.10.280.10">
    <property type="entry name" value="Helix-loop-helix DNA-binding domain"/>
    <property type="match status" value="1"/>
</dbReference>
<keyword evidence="4" id="KW-0805">Transcription regulation</keyword>
<feature type="region of interest" description="Disordered" evidence="9">
    <location>
        <begin position="155"/>
        <end position="208"/>
    </location>
</feature>
<keyword evidence="5" id="KW-0238">DNA-binding</keyword>
<dbReference type="InterPro" id="IPR031867">
    <property type="entry name" value="MiT/TFE_N"/>
</dbReference>
<evidence type="ECO:0000313" key="11">
    <source>
        <dbReference type="Ensembl" id="ENSPSTP00000018035.1"/>
    </source>
</evidence>
<keyword evidence="12" id="KW-1185">Reference proteome</keyword>
<dbReference type="Pfam" id="PF15951">
    <property type="entry name" value="MITF_TFEB_C_3_N"/>
    <property type="match status" value="1"/>
</dbReference>
<name>A0A8C9FRJ1_PAVCR</name>
<reference evidence="11" key="2">
    <citation type="submission" date="2025-09" db="UniProtKB">
        <authorList>
            <consortium name="Ensembl"/>
        </authorList>
    </citation>
    <scope>IDENTIFICATION</scope>
</reference>
<feature type="compositionally biased region" description="Pro residues" evidence="9">
    <location>
        <begin position="381"/>
        <end position="399"/>
    </location>
</feature>
<organism evidence="11 12">
    <name type="scientific">Pavo cristatus</name>
    <name type="common">Indian peafowl</name>
    <name type="synonym">Blue peafowl</name>
    <dbReference type="NCBI Taxonomy" id="9049"/>
    <lineage>
        <taxon>Eukaryota</taxon>
        <taxon>Metazoa</taxon>
        <taxon>Chordata</taxon>
        <taxon>Craniata</taxon>
        <taxon>Vertebrata</taxon>
        <taxon>Euteleostomi</taxon>
        <taxon>Archelosauria</taxon>
        <taxon>Archosauria</taxon>
        <taxon>Dinosauria</taxon>
        <taxon>Saurischia</taxon>
        <taxon>Theropoda</taxon>
        <taxon>Coelurosauria</taxon>
        <taxon>Aves</taxon>
        <taxon>Neognathae</taxon>
        <taxon>Galloanserae</taxon>
        <taxon>Galliformes</taxon>
        <taxon>Phasianidae</taxon>
        <taxon>Phasianinae</taxon>
        <taxon>Pavo</taxon>
    </lineage>
</organism>
<dbReference type="InterPro" id="IPR021802">
    <property type="entry name" value="MiT/TFE_C"/>
</dbReference>
<dbReference type="GO" id="GO:0000978">
    <property type="term" value="F:RNA polymerase II cis-regulatory region sequence-specific DNA binding"/>
    <property type="evidence" value="ECO:0007669"/>
    <property type="project" value="InterPro"/>
</dbReference>
<dbReference type="InterPro" id="IPR024098">
    <property type="entry name" value="bHLHzip_TFEB"/>
</dbReference>
<evidence type="ECO:0000256" key="7">
    <source>
        <dbReference type="ARBA" id="ARBA00023163"/>
    </source>
</evidence>
<protein>
    <submittedName>
        <fullName evidence="11">Transcription factor EB</fullName>
    </submittedName>
</protein>
<evidence type="ECO:0000259" key="10">
    <source>
        <dbReference type="PROSITE" id="PS50888"/>
    </source>
</evidence>
<dbReference type="Proteomes" id="UP000694428">
    <property type="component" value="Unplaced"/>
</dbReference>
<keyword evidence="6" id="KW-0010">Activator</keyword>
<feature type="compositionally biased region" description="Low complexity" evidence="9">
    <location>
        <begin position="170"/>
        <end position="192"/>
    </location>
</feature>
<accession>A0A8C9FRJ1</accession>
<evidence type="ECO:0000256" key="6">
    <source>
        <dbReference type="ARBA" id="ARBA00023159"/>
    </source>
</evidence>
<dbReference type="CDD" id="cd18927">
    <property type="entry name" value="bHLHzip_TFEB"/>
    <property type="match status" value="1"/>
</dbReference>
<feature type="domain" description="BHLH" evidence="10">
    <location>
        <begin position="256"/>
        <end position="309"/>
    </location>
</feature>
<dbReference type="Pfam" id="PF11851">
    <property type="entry name" value="DUF3371"/>
    <property type="match status" value="1"/>
</dbReference>
<dbReference type="GO" id="GO:0005634">
    <property type="term" value="C:nucleus"/>
    <property type="evidence" value="ECO:0007669"/>
    <property type="project" value="UniProtKB-SubCell"/>
</dbReference>
<evidence type="ECO:0000256" key="2">
    <source>
        <dbReference type="ARBA" id="ARBA00004496"/>
    </source>
</evidence>
<evidence type="ECO:0000256" key="8">
    <source>
        <dbReference type="ARBA" id="ARBA00023242"/>
    </source>
</evidence>
<dbReference type="GO" id="GO:0000981">
    <property type="term" value="F:DNA-binding transcription factor activity, RNA polymerase II-specific"/>
    <property type="evidence" value="ECO:0007669"/>
    <property type="project" value="TreeGrafter"/>
</dbReference>
<dbReference type="FunFam" id="4.10.280.10:FF:000003">
    <property type="entry name" value="microphthalmia-associated transcription factor isoform X1"/>
    <property type="match status" value="1"/>
</dbReference>
<comment type="similarity">
    <text evidence="3">Belongs to the MiT/TFE family.</text>
</comment>
<dbReference type="GO" id="GO:0006959">
    <property type="term" value="P:humoral immune response"/>
    <property type="evidence" value="ECO:0007669"/>
    <property type="project" value="InterPro"/>
</dbReference>
<dbReference type="Pfam" id="PF00010">
    <property type="entry name" value="HLH"/>
    <property type="match status" value="1"/>
</dbReference>
<dbReference type="PANTHER" id="PTHR45776">
    <property type="entry name" value="MIP04163P"/>
    <property type="match status" value="1"/>
</dbReference>
<dbReference type="PROSITE" id="PS50888">
    <property type="entry name" value="BHLH"/>
    <property type="match status" value="1"/>
</dbReference>
<dbReference type="InterPro" id="IPR011598">
    <property type="entry name" value="bHLH_dom"/>
</dbReference>
<reference evidence="11" key="1">
    <citation type="submission" date="2025-08" db="UniProtKB">
        <authorList>
            <consortium name="Ensembl"/>
        </authorList>
    </citation>
    <scope>IDENTIFICATION</scope>
</reference>
<keyword evidence="7" id="KW-0804">Transcription</keyword>
<feature type="compositionally biased region" description="Low complexity" evidence="9">
    <location>
        <begin position="461"/>
        <end position="475"/>
    </location>
</feature>
<dbReference type="GO" id="GO:0046983">
    <property type="term" value="F:protein dimerization activity"/>
    <property type="evidence" value="ECO:0007669"/>
    <property type="project" value="InterPro"/>
</dbReference>
<dbReference type="AlphaFoldDB" id="A0A8C9FRJ1"/>
<evidence type="ECO:0000256" key="3">
    <source>
        <dbReference type="ARBA" id="ARBA00008289"/>
    </source>
</evidence>
<dbReference type="Ensembl" id="ENSPSTT00000018903.1">
    <property type="protein sequence ID" value="ENSPSTP00000018035.1"/>
    <property type="gene ID" value="ENSPSTG00000012917.1"/>
</dbReference>
<comment type="subcellular location">
    <subcellularLocation>
        <location evidence="2">Cytoplasm</location>
    </subcellularLocation>
    <subcellularLocation>
        <location evidence="1">Nucleus</location>
    </subcellularLocation>
</comment>
<sequence>MQDRSCSSGRAHGACLLPPCASLSLPPFLMHSVPPSSLAGSLPCLACVPPPHCTMASRIGLRMELMKQQAQQEAERERAQQQLMMNYMQQQRMPVASTPAINTPIHYQSPPPVPGEVLKVQSYLENPTTYHLQKSRDKKVQAYLSETYGNKFAAHVSPASHSPKPPPAASPSVRPSHVMSSSAGNSAPNSPMAMLNIGSNPERELPMSSSHMNVYSGDPQVTASLVGVTSSSCPAELTQKRELTDAESRALAKERQKKDNHNLIERRRRFNINDRIKELGMLIPKANDLDVRWNKGTILKASVDYIKRMQKDLQRSRDLENHSRRLEMTNKQLLLRIQELEMQARVHGLPTSSPSGVNVAELAQQVVKQEAGADEGMLEPLLPPPDPESQPVLPPPPQSPYHQLDFTHSLSFDDGSQGFPDSLEPGHSASFPSLSKKELDLMLLQDTMLPLASDPLFSAVSPEASKASSRRSSFSMEDADML</sequence>
<dbReference type="GO" id="GO:0045893">
    <property type="term" value="P:positive regulation of DNA-templated transcription"/>
    <property type="evidence" value="ECO:0007669"/>
    <property type="project" value="InterPro"/>
</dbReference>
<feature type="region of interest" description="Disordered" evidence="9">
    <location>
        <begin position="458"/>
        <end position="482"/>
    </location>
</feature>
<evidence type="ECO:0000256" key="4">
    <source>
        <dbReference type="ARBA" id="ARBA00023015"/>
    </source>
</evidence>
<dbReference type="GO" id="GO:0005737">
    <property type="term" value="C:cytoplasm"/>
    <property type="evidence" value="ECO:0007669"/>
    <property type="project" value="UniProtKB-SubCell"/>
</dbReference>
<keyword evidence="8" id="KW-0539">Nucleus</keyword>
<evidence type="ECO:0000256" key="1">
    <source>
        <dbReference type="ARBA" id="ARBA00004123"/>
    </source>
</evidence>
<dbReference type="SUPFAM" id="SSF47459">
    <property type="entry name" value="HLH, helix-loop-helix DNA-binding domain"/>
    <property type="match status" value="1"/>
</dbReference>
<evidence type="ECO:0000256" key="9">
    <source>
        <dbReference type="SAM" id="MobiDB-lite"/>
    </source>
</evidence>